<dbReference type="InterPro" id="IPR043502">
    <property type="entry name" value="DNA/RNA_pol_sf"/>
</dbReference>
<dbReference type="Pfam" id="PF02123">
    <property type="entry name" value="RdRP_4"/>
    <property type="match status" value="1"/>
</dbReference>
<evidence type="ECO:0000256" key="3">
    <source>
        <dbReference type="ARBA" id="ARBA00022679"/>
    </source>
</evidence>
<dbReference type="GO" id="GO:0006351">
    <property type="term" value="P:DNA-templated transcription"/>
    <property type="evidence" value="ECO:0007669"/>
    <property type="project" value="InterPro"/>
</dbReference>
<evidence type="ECO:0000313" key="8">
    <source>
        <dbReference type="EMBL" id="UXL82807.1"/>
    </source>
</evidence>
<keyword evidence="3 7" id="KW-0808">Transferase</keyword>
<protein>
    <recommendedName>
        <fullName evidence="7">RNA-directed RNA polymerase</fullName>
        <ecNumber evidence="7">2.7.7.48</ecNumber>
    </recommendedName>
</protein>
<keyword evidence="7" id="KW-0693">Viral RNA replication</keyword>
<dbReference type="EC" id="2.7.7.48" evidence="7"/>
<organism evidence="8">
    <name type="scientific">Conidiobolus adiaeretus totivirus 1</name>
    <dbReference type="NCBI Taxonomy" id="2980973"/>
    <lineage>
        <taxon>Viruses</taxon>
        <taxon>Riboviria</taxon>
        <taxon>Orthornavirae</taxon>
        <taxon>Duplornaviricota</taxon>
        <taxon>Chrymotiviricetes</taxon>
        <taxon>Ghabrivirales</taxon>
        <taxon>Alphatotivirineae</taxon>
        <taxon>Orthototiviridae</taxon>
        <taxon>Totivirus</taxon>
    </lineage>
</organism>
<sequence length="813" mass="92616">MRERTGFVTMDIQETERRGREWSFTMRDGYVPTALRITKEGNVIATTFEDSEYVLIDRMEGYASKQEVSYDYYGTVVSALLMPGKDAVYVYYKNDQDILPVTVNILAILSRHFLGDFSGYYNDWCATDNVFFGIGKAGGKEFRHTAESLKSLEKPKISGDHHIHYTAHEVWTALDRVEKEKARQAFRLPEDATTSFMGGVMLWLASLDDRLYNEVVSSNLLDVDSTIEFAKEAKKVSIRAKSFQNIVEDDLRTIFEADVLVNRDVGSVDWEAEKKNRVTPNLTDFTYNQIYRDALQLFTKTDGMKEKPRSLSWDKFWAARWQWSAAGSIHSQYPKDLMHLPKDRELKNKFIALTLAENTDINKYLSRQPELQAWSSVKYEWGKMRAIYGTDLTSYILAHFAFYNCEDTLPSDFPVGTKARPSFVSARVSSVLKNSIPLCIDFEDFNSQHSNEAMTAVIDAYIEAHKMHLTKEQILAAEWTKDSIMNTRVNDNMGTKTTYNSKGTLMSGWRLTTYMNSVLNYIYTKRIVKGNVSKMQSVHNGDDVLIGARNIRLITTALKNAKRHNVRLQRTKCAFGGLAEFLRVDHMRGDHGQYLTRNIATTMHSRIESKIAVSAVDIVQAMEDRLKEFIQRGGKIALAGRLREIYYERMAPVYSLVPEDLYVIRTSHRVVGGISEERTSDISNIITIESTKVETELPDHLPGVIDYAAALRTTLQLEVPLEKVIKRVKNATLNAVQMVRKTIKIVKNTNELRYMTLRALHKSYSDVASTPLFGKGMLTGFIFDVMSTSKQLGAMARIISGSHDPIEFLRVIA</sequence>
<comment type="catalytic activity">
    <reaction evidence="6 7">
        <text>RNA(n) + a ribonucleoside 5'-triphosphate = RNA(n+1) + diphosphate</text>
        <dbReference type="Rhea" id="RHEA:21248"/>
        <dbReference type="Rhea" id="RHEA-COMP:14527"/>
        <dbReference type="Rhea" id="RHEA-COMP:17342"/>
        <dbReference type="ChEBI" id="CHEBI:33019"/>
        <dbReference type="ChEBI" id="CHEBI:61557"/>
        <dbReference type="ChEBI" id="CHEBI:140395"/>
        <dbReference type="EC" id="2.7.7.48"/>
    </reaction>
</comment>
<evidence type="ECO:0000256" key="1">
    <source>
        <dbReference type="ARBA" id="ARBA00010455"/>
    </source>
</evidence>
<keyword evidence="4 7" id="KW-0548">Nucleotidyltransferase</keyword>
<reference evidence="8" key="1">
    <citation type="submission" date="2021-06" db="EMBL/GenBank/DDBJ databases">
        <authorList>
            <person name="Shi N."/>
            <person name="Huang B."/>
        </authorList>
    </citation>
    <scope>NUCLEOTIDE SEQUENCE</scope>
    <source>
        <strain evidence="8">NSBH2</strain>
    </source>
</reference>
<evidence type="ECO:0000256" key="5">
    <source>
        <dbReference type="ARBA" id="ARBA00022741"/>
    </source>
</evidence>
<name>A0A977R5H1_9VIRU</name>
<evidence type="ECO:0000256" key="6">
    <source>
        <dbReference type="ARBA" id="ARBA00048744"/>
    </source>
</evidence>
<dbReference type="GO" id="GO:0003968">
    <property type="term" value="F:RNA-directed RNA polymerase activity"/>
    <property type="evidence" value="ECO:0007669"/>
    <property type="project" value="UniProtKB-KW"/>
</dbReference>
<accession>A0A977R5H1</accession>
<dbReference type="EMBL" id="MZ600506">
    <property type="protein sequence ID" value="UXL82807.1"/>
    <property type="molecule type" value="Genomic_RNA"/>
</dbReference>
<dbReference type="SUPFAM" id="SSF56672">
    <property type="entry name" value="DNA/RNA polymerases"/>
    <property type="match status" value="1"/>
</dbReference>
<keyword evidence="2 7" id="KW-0696">RNA-directed RNA polymerase</keyword>
<dbReference type="GO" id="GO:0003723">
    <property type="term" value="F:RNA binding"/>
    <property type="evidence" value="ECO:0007669"/>
    <property type="project" value="InterPro"/>
</dbReference>
<proteinExistence type="inferred from homology"/>
<dbReference type="InterPro" id="IPR001795">
    <property type="entry name" value="RNA-dir_pol_luteovirus"/>
</dbReference>
<comment type="similarity">
    <text evidence="1">Belongs to the totiviridae RNA-directed RNA polymerase family.</text>
</comment>
<evidence type="ECO:0000256" key="4">
    <source>
        <dbReference type="ARBA" id="ARBA00022695"/>
    </source>
</evidence>
<dbReference type="GO" id="GO:0000166">
    <property type="term" value="F:nucleotide binding"/>
    <property type="evidence" value="ECO:0007669"/>
    <property type="project" value="UniProtKB-KW"/>
</dbReference>
<keyword evidence="5 7" id="KW-0547">Nucleotide-binding</keyword>
<evidence type="ECO:0000256" key="2">
    <source>
        <dbReference type="ARBA" id="ARBA00022484"/>
    </source>
</evidence>
<evidence type="ECO:0000256" key="7">
    <source>
        <dbReference type="RuleBase" id="RU364050"/>
    </source>
</evidence>